<organism evidence="3">
    <name type="scientific">bioreactor metagenome</name>
    <dbReference type="NCBI Taxonomy" id="1076179"/>
    <lineage>
        <taxon>unclassified sequences</taxon>
        <taxon>metagenomes</taxon>
        <taxon>ecological metagenomes</taxon>
    </lineage>
</organism>
<feature type="coiled-coil region" evidence="1">
    <location>
        <begin position="42"/>
        <end position="76"/>
    </location>
</feature>
<accession>A0A644WAC8</accession>
<dbReference type="Pfam" id="PF04977">
    <property type="entry name" value="DivIC"/>
    <property type="match status" value="1"/>
</dbReference>
<evidence type="ECO:0000256" key="1">
    <source>
        <dbReference type="SAM" id="Coils"/>
    </source>
</evidence>
<name>A0A644WAC8_9ZZZZ</name>
<reference evidence="3" key="1">
    <citation type="submission" date="2019-08" db="EMBL/GenBank/DDBJ databases">
        <authorList>
            <person name="Kucharzyk K."/>
            <person name="Murdoch R.W."/>
            <person name="Higgins S."/>
            <person name="Loffler F."/>
        </authorList>
    </citation>
    <scope>NUCLEOTIDE SEQUENCE</scope>
</reference>
<proteinExistence type="predicted"/>
<keyword evidence="2" id="KW-0812">Transmembrane</keyword>
<sequence length="101" mass="12708">MQLKNRTFLKNIRHYLLNKYTFVLLIFFVYLTFFDDHNLINRYKTSQEIKKLESEYQFYQDEIKKNKENIHKLKDDSVFLEKYAREKYYMKKDNEDVFIIK</sequence>
<protein>
    <recommendedName>
        <fullName evidence="4">Cell division protein FtsL</fullName>
    </recommendedName>
</protein>
<feature type="transmembrane region" description="Helical" evidence="2">
    <location>
        <begin position="12"/>
        <end position="33"/>
    </location>
</feature>
<keyword evidence="2" id="KW-1133">Transmembrane helix</keyword>
<dbReference type="EMBL" id="VSSQ01000671">
    <property type="protein sequence ID" value="MPL99522.1"/>
    <property type="molecule type" value="Genomic_DNA"/>
</dbReference>
<evidence type="ECO:0008006" key="4">
    <source>
        <dbReference type="Google" id="ProtNLM"/>
    </source>
</evidence>
<dbReference type="AlphaFoldDB" id="A0A644WAC8"/>
<keyword evidence="1" id="KW-0175">Coiled coil</keyword>
<evidence type="ECO:0000313" key="3">
    <source>
        <dbReference type="EMBL" id="MPL99522.1"/>
    </source>
</evidence>
<comment type="caution">
    <text evidence="3">The sequence shown here is derived from an EMBL/GenBank/DDBJ whole genome shotgun (WGS) entry which is preliminary data.</text>
</comment>
<dbReference type="InterPro" id="IPR007060">
    <property type="entry name" value="FtsL/DivIC"/>
</dbReference>
<gene>
    <name evidence="3" type="ORF">SDC9_45740</name>
</gene>
<keyword evidence="2" id="KW-0472">Membrane</keyword>
<evidence type="ECO:0000256" key="2">
    <source>
        <dbReference type="SAM" id="Phobius"/>
    </source>
</evidence>